<keyword evidence="2 7" id="KW-0575">Peroxidase</keyword>
<accession>A0ABZ1CFZ3</accession>
<dbReference type="SUPFAM" id="SSF54909">
    <property type="entry name" value="Dimeric alpha+beta barrel"/>
    <property type="match status" value="1"/>
</dbReference>
<dbReference type="RefSeq" id="WP_324778826.1">
    <property type="nucleotide sequence ID" value="NZ_CP141769.1"/>
</dbReference>
<organism evidence="7 8">
    <name type="scientific">Thiobacillus sedimenti</name>
    <dbReference type="NCBI Taxonomy" id="3110231"/>
    <lineage>
        <taxon>Bacteria</taxon>
        <taxon>Pseudomonadati</taxon>
        <taxon>Pseudomonadota</taxon>
        <taxon>Betaproteobacteria</taxon>
        <taxon>Nitrosomonadales</taxon>
        <taxon>Thiobacillaceae</taxon>
        <taxon>Thiobacillus</taxon>
    </lineage>
</organism>
<evidence type="ECO:0000256" key="2">
    <source>
        <dbReference type="ARBA" id="ARBA00022559"/>
    </source>
</evidence>
<dbReference type="Pfam" id="PF20628">
    <property type="entry name" value="Dyp_perox_C"/>
    <property type="match status" value="1"/>
</dbReference>
<feature type="domain" description="Dyp-type peroxidase C-terminal" evidence="6">
    <location>
        <begin position="123"/>
        <end position="280"/>
    </location>
</feature>
<evidence type="ECO:0000256" key="3">
    <source>
        <dbReference type="ARBA" id="ARBA00022723"/>
    </source>
</evidence>
<evidence type="ECO:0000313" key="7">
    <source>
        <dbReference type="EMBL" id="WRS38297.1"/>
    </source>
</evidence>
<dbReference type="InterPro" id="IPR048328">
    <property type="entry name" value="Dyp_perox_C"/>
</dbReference>
<name>A0ABZ1CFZ3_9PROT</name>
<dbReference type="Proteomes" id="UP001334732">
    <property type="component" value="Chromosome"/>
</dbReference>
<dbReference type="PANTHER" id="PTHR30521">
    <property type="entry name" value="DEFERROCHELATASE/PEROXIDASE"/>
    <property type="match status" value="1"/>
</dbReference>
<protein>
    <submittedName>
        <fullName evidence="7">Dyp-type peroxidase</fullName>
        <ecNumber evidence="7">1.11.1.-</ecNumber>
    </submittedName>
</protein>
<evidence type="ECO:0000256" key="5">
    <source>
        <dbReference type="ARBA" id="ARBA00023004"/>
    </source>
</evidence>
<proteinExistence type="predicted"/>
<dbReference type="NCBIfam" id="TIGR01413">
    <property type="entry name" value="Dyp_perox_fam"/>
    <property type="match status" value="1"/>
</dbReference>
<dbReference type="EMBL" id="CP141769">
    <property type="protein sequence ID" value="WRS38297.1"/>
    <property type="molecule type" value="Genomic_DNA"/>
</dbReference>
<keyword evidence="5" id="KW-0408">Iron</keyword>
<dbReference type="InterPro" id="IPR006314">
    <property type="entry name" value="Dyp_peroxidase"/>
</dbReference>
<evidence type="ECO:0000256" key="4">
    <source>
        <dbReference type="ARBA" id="ARBA00023002"/>
    </source>
</evidence>
<gene>
    <name evidence="7" type="ORF">VA613_09765</name>
</gene>
<dbReference type="EC" id="1.11.1.-" evidence="7"/>
<comment type="cofactor">
    <cofactor evidence="1">
        <name>heme b</name>
        <dbReference type="ChEBI" id="CHEBI:60344"/>
    </cofactor>
</comment>
<dbReference type="PROSITE" id="PS51404">
    <property type="entry name" value="DYP_PEROXIDASE"/>
    <property type="match status" value="1"/>
</dbReference>
<dbReference type="PANTHER" id="PTHR30521:SF0">
    <property type="entry name" value="DYP-TYPE PEROXIDASE FAMILY PROTEIN"/>
    <property type="match status" value="1"/>
</dbReference>
<evidence type="ECO:0000259" key="6">
    <source>
        <dbReference type="Pfam" id="PF20628"/>
    </source>
</evidence>
<keyword evidence="8" id="KW-1185">Reference proteome</keyword>
<evidence type="ECO:0000256" key="1">
    <source>
        <dbReference type="ARBA" id="ARBA00001970"/>
    </source>
</evidence>
<sequence length="292" mass="31299">MKPQSAILEPIPDHARHLFFDLQPAADSRAALQALAAACDGRTAVMGIGHGVADALGTPVPGLRGFPELAQARPAIPVTQHALWLWLRGTEPGDLLLQGHRLQALAAPAFTLAQAIDSFRHRDSRDLTGYEDGTENPKDEAAVAAALAQGQGAGIDGSSYAAVQQWLHDFAAFGAMPRDAQDNCIGRERDSNEELDDAPESAHVKRTAQEDFDPEAFVVRRSMPWTAGADAGLVFLAFGESFDAFEAQLRRMTGYDDGISDALFTFTRPVTGGYYWCPPVGTSGIDLRALGL</sequence>
<keyword evidence="3" id="KW-0479">Metal-binding</keyword>
<evidence type="ECO:0000313" key="8">
    <source>
        <dbReference type="Proteomes" id="UP001334732"/>
    </source>
</evidence>
<dbReference type="InterPro" id="IPR011008">
    <property type="entry name" value="Dimeric_a/b-barrel"/>
</dbReference>
<dbReference type="GO" id="GO:0004601">
    <property type="term" value="F:peroxidase activity"/>
    <property type="evidence" value="ECO:0007669"/>
    <property type="project" value="UniProtKB-KW"/>
</dbReference>
<reference evidence="7 8" key="1">
    <citation type="submission" date="2023-12" db="EMBL/GenBank/DDBJ databases">
        <title>Thiobacillus sedimentum sp. nov., a chemolithoautotrophic sulfur-oxidizing bacterium isolated from freshwater sediment.</title>
        <authorList>
            <person name="Luo J."/>
            <person name="Dai C."/>
        </authorList>
    </citation>
    <scope>NUCLEOTIDE SEQUENCE [LARGE SCALE GENOMIC DNA]</scope>
    <source>
        <strain evidence="7 8">SCUT-2</strain>
    </source>
</reference>
<keyword evidence="4 7" id="KW-0560">Oxidoreductase</keyword>